<evidence type="ECO:0000259" key="1">
    <source>
        <dbReference type="Pfam" id="PF00561"/>
    </source>
</evidence>
<dbReference type="InterPro" id="IPR029058">
    <property type="entry name" value="AB_hydrolase_fold"/>
</dbReference>
<dbReference type="Proteomes" id="UP001569151">
    <property type="component" value="Unassembled WGS sequence"/>
</dbReference>
<dbReference type="EMBL" id="JBGOOS010000012">
    <property type="protein sequence ID" value="MEZ8209195.1"/>
    <property type="molecule type" value="Genomic_DNA"/>
</dbReference>
<keyword evidence="2" id="KW-0378">Hydrolase</keyword>
<accession>A0ABV4MHZ5</accession>
<dbReference type="GO" id="GO:0016787">
    <property type="term" value="F:hydrolase activity"/>
    <property type="evidence" value="ECO:0007669"/>
    <property type="project" value="UniProtKB-KW"/>
</dbReference>
<sequence>MTNKAAVLTTIVSFIIGMAGKPSSANEFDAEIEKTTEGLAFVRVANPQASSRVIFIHGSPGSHAAYTDYLSDEMLKSQAELISVDRLGYGESSPNLVTSLDRQAAAIGQLLTKDKANILVGHSLGATIALALAIQLPNMVDGLVLVAPALDAKLEEPKWYNEIADTWLINWLLSRDWQRSNGEMMPLAKELSDLSAKDWTVLDERPVTLIHGKEDTIADPDNSAFAIAKLTGKTKKYLEVEKEGHFILWQNIPLISEQIQQIVLAADQAKEH</sequence>
<dbReference type="PRINTS" id="PR00111">
    <property type="entry name" value="ABHYDROLASE"/>
</dbReference>
<gene>
    <name evidence="2" type="ORF">ACED39_10435</name>
</gene>
<dbReference type="Gene3D" id="3.40.50.1820">
    <property type="entry name" value="alpha/beta hydrolase"/>
    <property type="match status" value="1"/>
</dbReference>
<evidence type="ECO:0000313" key="2">
    <source>
        <dbReference type="EMBL" id="MEZ8209195.1"/>
    </source>
</evidence>
<comment type="caution">
    <text evidence="2">The sequence shown here is derived from an EMBL/GenBank/DDBJ whole genome shotgun (WGS) entry which is preliminary data.</text>
</comment>
<organism evidence="2 3">
    <name type="scientific">Vibrio bivalvicida</name>
    <dbReference type="NCBI Taxonomy" id="1276888"/>
    <lineage>
        <taxon>Bacteria</taxon>
        <taxon>Pseudomonadati</taxon>
        <taxon>Pseudomonadota</taxon>
        <taxon>Gammaproteobacteria</taxon>
        <taxon>Vibrionales</taxon>
        <taxon>Vibrionaceae</taxon>
        <taxon>Vibrio</taxon>
        <taxon>Vibrio oreintalis group</taxon>
    </lineage>
</organism>
<dbReference type="PANTHER" id="PTHR43798:SF33">
    <property type="entry name" value="HYDROLASE, PUTATIVE (AFU_ORTHOLOGUE AFUA_2G14860)-RELATED"/>
    <property type="match status" value="1"/>
</dbReference>
<dbReference type="InterPro" id="IPR000073">
    <property type="entry name" value="AB_hydrolase_1"/>
</dbReference>
<name>A0ABV4MHZ5_9VIBR</name>
<protein>
    <submittedName>
        <fullName evidence="2">Alpha/beta fold hydrolase</fullName>
    </submittedName>
</protein>
<reference evidence="2 3" key="1">
    <citation type="submission" date="2024-06" db="EMBL/GenBank/DDBJ databases">
        <authorList>
            <person name="Steensen K."/>
            <person name="Seneca J."/>
            <person name="Bartlau N."/>
            <person name="Yu A.X."/>
            <person name="Polz M.F."/>
        </authorList>
    </citation>
    <scope>NUCLEOTIDE SEQUENCE [LARGE SCALE GENOMIC DNA]</scope>
    <source>
        <strain evidence="2 3">1F146</strain>
    </source>
</reference>
<evidence type="ECO:0000313" key="3">
    <source>
        <dbReference type="Proteomes" id="UP001569151"/>
    </source>
</evidence>
<keyword evidence="3" id="KW-1185">Reference proteome</keyword>
<dbReference type="Pfam" id="PF00561">
    <property type="entry name" value="Abhydrolase_1"/>
    <property type="match status" value="1"/>
</dbReference>
<dbReference type="SUPFAM" id="SSF53474">
    <property type="entry name" value="alpha/beta-Hydrolases"/>
    <property type="match status" value="1"/>
</dbReference>
<feature type="domain" description="AB hydrolase-1" evidence="1">
    <location>
        <begin position="53"/>
        <end position="165"/>
    </location>
</feature>
<dbReference type="RefSeq" id="WP_371718783.1">
    <property type="nucleotide sequence ID" value="NZ_JBGOOF010000013.1"/>
</dbReference>
<proteinExistence type="predicted"/>
<dbReference type="PANTHER" id="PTHR43798">
    <property type="entry name" value="MONOACYLGLYCEROL LIPASE"/>
    <property type="match status" value="1"/>
</dbReference>
<dbReference type="InterPro" id="IPR050266">
    <property type="entry name" value="AB_hydrolase_sf"/>
</dbReference>